<dbReference type="Gene3D" id="3.40.47.10">
    <property type="match status" value="1"/>
</dbReference>
<organism evidence="6 7">
    <name type="scientific">Coccomyxa subellipsoidea</name>
    <dbReference type="NCBI Taxonomy" id="248742"/>
    <lineage>
        <taxon>Eukaryota</taxon>
        <taxon>Viridiplantae</taxon>
        <taxon>Chlorophyta</taxon>
        <taxon>core chlorophytes</taxon>
        <taxon>Trebouxiophyceae</taxon>
        <taxon>Trebouxiophyceae incertae sedis</taxon>
        <taxon>Coccomyxaceae</taxon>
        <taxon>Coccomyxa</taxon>
    </lineage>
</organism>
<name>A0ABR2YDZ8_9CHLO</name>
<evidence type="ECO:0000256" key="2">
    <source>
        <dbReference type="ARBA" id="ARBA00022679"/>
    </source>
</evidence>
<feature type="domain" description="Beta-ketoacyl-[acyl-carrier-protein] synthase III C-terminal" evidence="5">
    <location>
        <begin position="329"/>
        <end position="410"/>
    </location>
</feature>
<comment type="similarity">
    <text evidence="1 3">Belongs to the thiolase-like superfamily. Chalcone/stilbene synthases family.</text>
</comment>
<keyword evidence="3" id="KW-0012">Acyltransferase</keyword>
<evidence type="ECO:0000256" key="3">
    <source>
        <dbReference type="PIRNR" id="PIRNR036417"/>
    </source>
</evidence>
<dbReference type="Pfam" id="PF08392">
    <property type="entry name" value="FAE1_CUT1_RppA"/>
    <property type="match status" value="1"/>
</dbReference>
<gene>
    <name evidence="6" type="ORF">WJX75_006278</name>
</gene>
<dbReference type="InterPro" id="IPR012392">
    <property type="entry name" value="3-ktacl-CoA_syn"/>
</dbReference>
<protein>
    <recommendedName>
        <fullName evidence="3">3-ketoacyl-CoA synthase</fullName>
        <ecNumber evidence="3">2.3.1.-</ecNumber>
    </recommendedName>
</protein>
<dbReference type="InterPro" id="IPR013747">
    <property type="entry name" value="ACP_syn_III_C"/>
</dbReference>
<evidence type="ECO:0000259" key="4">
    <source>
        <dbReference type="Pfam" id="PF08392"/>
    </source>
</evidence>
<comment type="caution">
    <text evidence="6">The sequence shown here is derived from an EMBL/GenBank/DDBJ whole genome shotgun (WGS) entry which is preliminary data.</text>
</comment>
<dbReference type="CDD" id="cd00831">
    <property type="entry name" value="CHS_like"/>
    <property type="match status" value="1"/>
</dbReference>
<dbReference type="InterPro" id="IPR016039">
    <property type="entry name" value="Thiolase-like"/>
</dbReference>
<dbReference type="SUPFAM" id="SSF53901">
    <property type="entry name" value="Thiolase-like"/>
    <property type="match status" value="2"/>
</dbReference>
<proteinExistence type="inferred from homology"/>
<sequence length="425" mass="47653">MSIADGRDIASFIAYTAISAVTLLLRRSRPVYLLDFTVYKPQDGLKCSHEFFREQIRAQGCYEEGTLQFMDKILHSSGVGGEAYMPPELHQPPPWNLSLEVKRQESEMVIFDLVDRLLRDNNLQPHQVDILVVNCSVFCPTPSLSAMVVNKFGMRADVITYNLAGMGCSAGLLSVSLVRELLQVYPGSRALVVSTENIGQCVYLGNQRSMSIPCCIFRLGGAALLLSNRRCDASRAKYELLHLVRTHMGAHDEAYRCVYQQEDDAGIVGMRLDKSLMRVAGMALRDNLKRLGPKVLPLLEQTKYLANLGARRLLKMDVPSYLPDFNRAFDHFCIHTGGKGVIEAIEKQLALTQEHVWPSKYTLWRYGNTSSSSVWYVLACIETLVGVCRGDRVWQLAFGSGFKVNSAVWRARKASHRQHAAFQPS</sequence>
<dbReference type="Pfam" id="PF08541">
    <property type="entry name" value="ACP_syn_III_C"/>
    <property type="match status" value="1"/>
</dbReference>
<dbReference type="EMBL" id="JALJOT010000014">
    <property type="protein sequence ID" value="KAK9903463.1"/>
    <property type="molecule type" value="Genomic_DNA"/>
</dbReference>
<evidence type="ECO:0000256" key="1">
    <source>
        <dbReference type="ARBA" id="ARBA00005531"/>
    </source>
</evidence>
<dbReference type="InterPro" id="IPR013601">
    <property type="entry name" value="FAE1_typ3_polyketide_synth"/>
</dbReference>
<comment type="pathway">
    <text evidence="3">Lipid metabolism; fatty acid biosynthesis.</text>
</comment>
<feature type="domain" description="FAE" evidence="4">
    <location>
        <begin position="25"/>
        <end position="312"/>
    </location>
</feature>
<keyword evidence="2 3" id="KW-0808">Transferase</keyword>
<reference evidence="6 7" key="1">
    <citation type="journal article" date="2024" name="Nat. Commun.">
        <title>Phylogenomics reveals the evolutionary origins of lichenization in chlorophyte algae.</title>
        <authorList>
            <person name="Puginier C."/>
            <person name="Libourel C."/>
            <person name="Otte J."/>
            <person name="Skaloud P."/>
            <person name="Haon M."/>
            <person name="Grisel S."/>
            <person name="Petersen M."/>
            <person name="Berrin J.G."/>
            <person name="Delaux P.M."/>
            <person name="Dal Grande F."/>
            <person name="Keller J."/>
        </authorList>
    </citation>
    <scope>NUCLEOTIDE SEQUENCE [LARGE SCALE GENOMIC DNA]</scope>
    <source>
        <strain evidence="6 7">SAG 216-7</strain>
    </source>
</reference>
<dbReference type="Proteomes" id="UP001491310">
    <property type="component" value="Unassembled WGS sequence"/>
</dbReference>
<evidence type="ECO:0000259" key="5">
    <source>
        <dbReference type="Pfam" id="PF08541"/>
    </source>
</evidence>
<keyword evidence="7" id="KW-1185">Reference proteome</keyword>
<dbReference type="PIRSF" id="PIRSF036417">
    <property type="entry name" value="3-ktacl-CoA_syn"/>
    <property type="match status" value="1"/>
</dbReference>
<evidence type="ECO:0000313" key="7">
    <source>
        <dbReference type="Proteomes" id="UP001491310"/>
    </source>
</evidence>
<dbReference type="EC" id="2.3.1.-" evidence="3"/>
<dbReference type="PANTHER" id="PTHR31561">
    <property type="entry name" value="3-KETOACYL-COA SYNTHASE"/>
    <property type="match status" value="1"/>
</dbReference>
<accession>A0ABR2YDZ8</accession>
<evidence type="ECO:0000313" key="6">
    <source>
        <dbReference type="EMBL" id="KAK9903463.1"/>
    </source>
</evidence>